<protein>
    <submittedName>
        <fullName evidence="1">Uncharacterized protein</fullName>
    </submittedName>
</protein>
<organism evidence="1 2">
    <name type="scientific">Leucogyrophana mollusca</name>
    <dbReference type="NCBI Taxonomy" id="85980"/>
    <lineage>
        <taxon>Eukaryota</taxon>
        <taxon>Fungi</taxon>
        <taxon>Dikarya</taxon>
        <taxon>Basidiomycota</taxon>
        <taxon>Agaricomycotina</taxon>
        <taxon>Agaricomycetes</taxon>
        <taxon>Agaricomycetidae</taxon>
        <taxon>Boletales</taxon>
        <taxon>Boletales incertae sedis</taxon>
        <taxon>Leucogyrophana</taxon>
    </lineage>
</organism>
<accession>A0ACB8BF38</accession>
<sequence>MKPPALDLHWQLLPYQPRRSKHPLHFDIAFPIDSIKFKDYPHPNRPLSSTDLDKPAANEMMTKMVIQFEAVSDWEVCVKRKEGIRCRDVFEAIYSTFNIPLTPYEKRTLIPEGNRELCEEAFRLRCNLAPGLTAVEKKQGLKRVDVLMHCTLFKGLTQPKSGGDWVLNLGRST</sequence>
<name>A0ACB8BF38_9AGAM</name>
<dbReference type="Proteomes" id="UP000790709">
    <property type="component" value="Unassembled WGS sequence"/>
</dbReference>
<reference evidence="1" key="1">
    <citation type="journal article" date="2021" name="New Phytol.">
        <title>Evolutionary innovations through gain and loss of genes in the ectomycorrhizal Boletales.</title>
        <authorList>
            <person name="Wu G."/>
            <person name="Miyauchi S."/>
            <person name="Morin E."/>
            <person name="Kuo A."/>
            <person name="Drula E."/>
            <person name="Varga T."/>
            <person name="Kohler A."/>
            <person name="Feng B."/>
            <person name="Cao Y."/>
            <person name="Lipzen A."/>
            <person name="Daum C."/>
            <person name="Hundley H."/>
            <person name="Pangilinan J."/>
            <person name="Johnson J."/>
            <person name="Barry K."/>
            <person name="LaButti K."/>
            <person name="Ng V."/>
            <person name="Ahrendt S."/>
            <person name="Min B."/>
            <person name="Choi I.G."/>
            <person name="Park H."/>
            <person name="Plett J.M."/>
            <person name="Magnuson J."/>
            <person name="Spatafora J.W."/>
            <person name="Nagy L.G."/>
            <person name="Henrissat B."/>
            <person name="Grigoriev I.V."/>
            <person name="Yang Z.L."/>
            <person name="Xu J."/>
            <person name="Martin F.M."/>
        </authorList>
    </citation>
    <scope>NUCLEOTIDE SEQUENCE</scope>
    <source>
        <strain evidence="1">KUC20120723A-06</strain>
    </source>
</reference>
<comment type="caution">
    <text evidence="1">The sequence shown here is derived from an EMBL/GenBank/DDBJ whole genome shotgun (WGS) entry which is preliminary data.</text>
</comment>
<proteinExistence type="predicted"/>
<dbReference type="EMBL" id="MU266455">
    <property type="protein sequence ID" value="KAH7923333.1"/>
    <property type="molecule type" value="Genomic_DNA"/>
</dbReference>
<gene>
    <name evidence="1" type="ORF">BV22DRAFT_589001</name>
</gene>
<evidence type="ECO:0000313" key="2">
    <source>
        <dbReference type="Proteomes" id="UP000790709"/>
    </source>
</evidence>
<evidence type="ECO:0000313" key="1">
    <source>
        <dbReference type="EMBL" id="KAH7923333.1"/>
    </source>
</evidence>
<keyword evidence="2" id="KW-1185">Reference proteome</keyword>